<evidence type="ECO:0000256" key="2">
    <source>
        <dbReference type="ARBA" id="ARBA00022475"/>
    </source>
</evidence>
<dbReference type="CDD" id="cd15225">
    <property type="entry name" value="7tmA_OR10A-like"/>
    <property type="match status" value="1"/>
</dbReference>
<evidence type="ECO:0000256" key="3">
    <source>
        <dbReference type="ARBA" id="ARBA00022606"/>
    </source>
</evidence>
<dbReference type="Gene3D" id="1.20.1070.10">
    <property type="entry name" value="Rhodopsin 7-helix transmembrane proteins"/>
    <property type="match status" value="1"/>
</dbReference>
<reference evidence="13" key="1">
    <citation type="submission" date="2025-08" db="UniProtKB">
        <authorList>
            <consortium name="Ensembl"/>
        </authorList>
    </citation>
    <scope>IDENTIFICATION</scope>
</reference>
<evidence type="ECO:0000256" key="10">
    <source>
        <dbReference type="ARBA" id="ARBA00023224"/>
    </source>
</evidence>
<evidence type="ECO:0000256" key="7">
    <source>
        <dbReference type="ARBA" id="ARBA00023040"/>
    </source>
</evidence>
<keyword evidence="2" id="KW-1003">Cell membrane</keyword>
<evidence type="ECO:0000256" key="6">
    <source>
        <dbReference type="ARBA" id="ARBA00022989"/>
    </source>
</evidence>
<dbReference type="InterPro" id="IPR017452">
    <property type="entry name" value="GPCR_Rhodpsn_7TM"/>
</dbReference>
<feature type="transmembrane region" description="Helical" evidence="11">
    <location>
        <begin position="28"/>
        <end position="54"/>
    </location>
</feature>
<evidence type="ECO:0000256" key="5">
    <source>
        <dbReference type="ARBA" id="ARBA00022725"/>
    </source>
</evidence>
<name>A0A8C8VJX6_9SAUR</name>
<keyword evidence="9" id="KW-0675">Receptor</keyword>
<evidence type="ECO:0000313" key="13">
    <source>
        <dbReference type="Ensembl" id="ENSPCEP00000013554.1"/>
    </source>
</evidence>
<dbReference type="FunFam" id="1.20.1070.10:FF:000001">
    <property type="entry name" value="Olfactory receptor"/>
    <property type="match status" value="1"/>
</dbReference>
<dbReference type="AlphaFoldDB" id="A0A8C8VJX6"/>
<accession>A0A8C8VJX6</accession>
<feature type="transmembrane region" description="Helical" evidence="11">
    <location>
        <begin position="246"/>
        <end position="267"/>
    </location>
</feature>
<keyword evidence="3" id="KW-0716">Sensory transduction</keyword>
<evidence type="ECO:0000313" key="14">
    <source>
        <dbReference type="Proteomes" id="UP000694393"/>
    </source>
</evidence>
<feature type="transmembrane region" description="Helical" evidence="11">
    <location>
        <begin position="204"/>
        <end position="225"/>
    </location>
</feature>
<protein>
    <recommendedName>
        <fullName evidence="12">G-protein coupled receptors family 1 profile domain-containing protein</fullName>
    </recommendedName>
</protein>
<keyword evidence="6 11" id="KW-1133">Transmembrane helix</keyword>
<dbReference type="GO" id="GO:0004984">
    <property type="term" value="F:olfactory receptor activity"/>
    <property type="evidence" value="ECO:0007669"/>
    <property type="project" value="InterPro"/>
</dbReference>
<reference evidence="13" key="2">
    <citation type="submission" date="2025-09" db="UniProtKB">
        <authorList>
            <consortium name="Ensembl"/>
        </authorList>
    </citation>
    <scope>IDENTIFICATION</scope>
</reference>
<dbReference type="SUPFAM" id="SSF81321">
    <property type="entry name" value="Family A G protein-coupled receptor-like"/>
    <property type="match status" value="1"/>
</dbReference>
<dbReference type="PANTHER" id="PTHR26452">
    <property type="entry name" value="OLFACTORY RECEPTOR"/>
    <property type="match status" value="1"/>
</dbReference>
<keyword evidence="5" id="KW-0552">Olfaction</keyword>
<evidence type="ECO:0000256" key="9">
    <source>
        <dbReference type="ARBA" id="ARBA00023170"/>
    </source>
</evidence>
<feature type="transmembrane region" description="Helical" evidence="11">
    <location>
        <begin position="164"/>
        <end position="184"/>
    </location>
</feature>
<dbReference type="InterPro" id="IPR000725">
    <property type="entry name" value="Olfact_rcpt"/>
</dbReference>
<dbReference type="Proteomes" id="UP000694393">
    <property type="component" value="Unplaced"/>
</dbReference>
<dbReference type="PROSITE" id="PS50262">
    <property type="entry name" value="G_PROTEIN_RECEP_F1_2"/>
    <property type="match status" value="1"/>
</dbReference>
<dbReference type="InterPro" id="IPR000276">
    <property type="entry name" value="GPCR_Rhodpsn"/>
</dbReference>
<keyword evidence="14" id="KW-1185">Reference proteome</keyword>
<comment type="subcellular location">
    <subcellularLocation>
        <location evidence="1">Cell membrane</location>
        <topology evidence="1">Multi-pass membrane protein</topology>
    </subcellularLocation>
</comment>
<feature type="transmembrane region" description="Helical" evidence="11">
    <location>
        <begin position="279"/>
        <end position="298"/>
    </location>
</feature>
<evidence type="ECO:0000259" key="12">
    <source>
        <dbReference type="PROSITE" id="PS50262"/>
    </source>
</evidence>
<keyword evidence="4 11" id="KW-0812">Transmembrane</keyword>
<keyword evidence="7" id="KW-0297">G-protein coupled receptor</keyword>
<dbReference type="Pfam" id="PF13853">
    <property type="entry name" value="7tm_4"/>
    <property type="match status" value="1"/>
</dbReference>
<dbReference type="PRINTS" id="PR00245">
    <property type="entry name" value="OLFACTORYR"/>
</dbReference>
<feature type="transmembrane region" description="Helical" evidence="11">
    <location>
        <begin position="99"/>
        <end position="126"/>
    </location>
</feature>
<keyword evidence="8 11" id="KW-0472">Membrane</keyword>
<dbReference type="Ensembl" id="ENSPCET00000014055.1">
    <property type="protein sequence ID" value="ENSPCEP00000013554.1"/>
    <property type="gene ID" value="ENSPCEG00000010762.1"/>
</dbReference>
<dbReference type="GO" id="GO:0004930">
    <property type="term" value="F:G protein-coupled receptor activity"/>
    <property type="evidence" value="ECO:0007669"/>
    <property type="project" value="UniProtKB-KW"/>
</dbReference>
<dbReference type="InterPro" id="IPR050516">
    <property type="entry name" value="Olfactory_GPCR"/>
</dbReference>
<sequence>MADTEQGNQTSISEFILLGFGNLPELQILLFLLFLVIYIVTMAGNVLIVVLVVANHQLQTPMYFFLGNLSCLETCYSSTILPRMLTSLLTGDRTISLRICIVCAAQMYFSLLLSGTECFLLAVMAYDCYVAICNPLRYTVTVTRVVCVRMVAGSWLVNNLVHFGWTYLVFSLPFCGSHVINHFFCDIPPLMELSCVDTYRNRRAVFMALLLFVITPFFLIVISYIKITGAILKMPSVQGRHKAFSTCSSHLTVVTLFYGSAMIAYLKPKTEDSMDSDKLFSLFYTIVTPLFHPLIYSLRNK</sequence>
<feature type="domain" description="G-protein coupled receptors family 1 profile" evidence="12">
    <location>
        <begin position="44"/>
        <end position="296"/>
    </location>
</feature>
<evidence type="ECO:0000256" key="11">
    <source>
        <dbReference type="SAM" id="Phobius"/>
    </source>
</evidence>
<evidence type="ECO:0000256" key="4">
    <source>
        <dbReference type="ARBA" id="ARBA00022692"/>
    </source>
</evidence>
<evidence type="ECO:0000256" key="8">
    <source>
        <dbReference type="ARBA" id="ARBA00023136"/>
    </source>
</evidence>
<evidence type="ECO:0000256" key="1">
    <source>
        <dbReference type="ARBA" id="ARBA00004651"/>
    </source>
</evidence>
<organism evidence="13 14">
    <name type="scientific">Pelusios castaneus</name>
    <name type="common">West African mud turtle</name>
    <dbReference type="NCBI Taxonomy" id="367368"/>
    <lineage>
        <taxon>Eukaryota</taxon>
        <taxon>Metazoa</taxon>
        <taxon>Chordata</taxon>
        <taxon>Craniata</taxon>
        <taxon>Vertebrata</taxon>
        <taxon>Euteleostomi</taxon>
        <taxon>Archelosauria</taxon>
        <taxon>Testudinata</taxon>
        <taxon>Testudines</taxon>
        <taxon>Pleurodira</taxon>
        <taxon>Pelomedusidae</taxon>
        <taxon>Pelusios</taxon>
    </lineage>
</organism>
<dbReference type="PRINTS" id="PR00237">
    <property type="entry name" value="GPCRRHODOPSN"/>
</dbReference>
<keyword evidence="10" id="KW-0807">Transducer</keyword>
<dbReference type="GO" id="GO:0005886">
    <property type="term" value="C:plasma membrane"/>
    <property type="evidence" value="ECO:0007669"/>
    <property type="project" value="UniProtKB-SubCell"/>
</dbReference>
<proteinExistence type="predicted"/>